<feature type="transmembrane region" description="Helical" evidence="7">
    <location>
        <begin position="164"/>
        <end position="184"/>
    </location>
</feature>
<dbReference type="KEGG" id="ccur:IAR63_17105"/>
<proteinExistence type="inferred from homology"/>
<keyword evidence="4 7" id="KW-1133">Transmembrane helix</keyword>
<comment type="subcellular location">
    <subcellularLocation>
        <location evidence="1">Membrane</location>
        <topology evidence="1">Multi-pass membrane protein</topology>
    </subcellularLocation>
</comment>
<feature type="transmembrane region" description="Helical" evidence="7">
    <location>
        <begin position="314"/>
        <end position="330"/>
    </location>
</feature>
<dbReference type="InterPro" id="IPR000620">
    <property type="entry name" value="EamA_dom"/>
</dbReference>
<feature type="domain" description="EamA" evidence="8">
    <location>
        <begin position="25"/>
        <end position="178"/>
    </location>
</feature>
<feature type="transmembrane region" description="Helical" evidence="7">
    <location>
        <begin position="228"/>
        <end position="247"/>
    </location>
</feature>
<comment type="similarity">
    <text evidence="2">Belongs to the EamA transporter family.</text>
</comment>
<dbReference type="EMBL" id="CP060822">
    <property type="protein sequence ID" value="QNP29506.1"/>
    <property type="molecule type" value="Genomic_DNA"/>
</dbReference>
<feature type="domain" description="EamA" evidence="8">
    <location>
        <begin position="198"/>
        <end position="330"/>
    </location>
</feature>
<dbReference type="AlphaFoldDB" id="A0A7H0F0E0"/>
<keyword evidence="5 7" id="KW-0472">Membrane</keyword>
<feature type="compositionally biased region" description="Polar residues" evidence="6">
    <location>
        <begin position="339"/>
        <end position="353"/>
    </location>
</feature>
<feature type="transmembrane region" description="Helical" evidence="7">
    <location>
        <begin position="190"/>
        <end position="216"/>
    </location>
</feature>
<evidence type="ECO:0000256" key="5">
    <source>
        <dbReference type="ARBA" id="ARBA00023136"/>
    </source>
</evidence>
<organism evidence="9 10">
    <name type="scientific">Cylindrospermopsis curvispora GIHE-G1</name>
    <dbReference type="NCBI Taxonomy" id="2666332"/>
    <lineage>
        <taxon>Bacteria</taxon>
        <taxon>Bacillati</taxon>
        <taxon>Cyanobacteriota</taxon>
        <taxon>Cyanophyceae</taxon>
        <taxon>Nostocales</taxon>
        <taxon>Aphanizomenonaceae</taxon>
        <taxon>Cylindrospermopsis</taxon>
    </lineage>
</organism>
<feature type="region of interest" description="Disordered" evidence="6">
    <location>
        <begin position="339"/>
        <end position="367"/>
    </location>
</feature>
<evidence type="ECO:0000256" key="1">
    <source>
        <dbReference type="ARBA" id="ARBA00004141"/>
    </source>
</evidence>
<dbReference type="GO" id="GO:0016020">
    <property type="term" value="C:membrane"/>
    <property type="evidence" value="ECO:0007669"/>
    <property type="project" value="UniProtKB-SubCell"/>
</dbReference>
<dbReference type="PANTHER" id="PTHR32322">
    <property type="entry name" value="INNER MEMBRANE TRANSPORTER"/>
    <property type="match status" value="1"/>
</dbReference>
<evidence type="ECO:0000256" key="6">
    <source>
        <dbReference type="SAM" id="MobiDB-lite"/>
    </source>
</evidence>
<evidence type="ECO:0000256" key="2">
    <source>
        <dbReference type="ARBA" id="ARBA00007362"/>
    </source>
</evidence>
<evidence type="ECO:0000313" key="10">
    <source>
        <dbReference type="Proteomes" id="UP000516013"/>
    </source>
</evidence>
<reference evidence="9 10" key="1">
    <citation type="submission" date="2020-08" db="EMBL/GenBank/DDBJ databases">
        <title>Complete genome sequence of Raphidiopsis curvispora isolated from drinking water reservoir in South Korea.</title>
        <authorList>
            <person name="Jeong J."/>
        </authorList>
    </citation>
    <scope>NUCLEOTIDE SEQUENCE [LARGE SCALE GENOMIC DNA]</scope>
    <source>
        <strain evidence="9 10">GIHE-G1</strain>
    </source>
</reference>
<feature type="transmembrane region" description="Helical" evidence="7">
    <location>
        <begin position="259"/>
        <end position="281"/>
    </location>
</feature>
<keyword evidence="10" id="KW-1185">Reference proteome</keyword>
<feature type="transmembrane region" description="Helical" evidence="7">
    <location>
        <begin position="288"/>
        <end position="308"/>
    </location>
</feature>
<feature type="transmembrane region" description="Helical" evidence="7">
    <location>
        <begin position="25"/>
        <end position="43"/>
    </location>
</feature>
<dbReference type="InterPro" id="IPR037185">
    <property type="entry name" value="EmrE-like"/>
</dbReference>
<dbReference type="SUPFAM" id="SSF103481">
    <property type="entry name" value="Multidrug resistance efflux transporter EmrE"/>
    <property type="match status" value="2"/>
</dbReference>
<feature type="transmembrane region" description="Helical" evidence="7">
    <location>
        <begin position="99"/>
        <end position="119"/>
    </location>
</feature>
<name>A0A7H0F0E0_9CYAN</name>
<protein>
    <submittedName>
        <fullName evidence="9">DMT family transporter</fullName>
    </submittedName>
</protein>
<dbReference type="Pfam" id="PF00892">
    <property type="entry name" value="EamA"/>
    <property type="match status" value="2"/>
</dbReference>
<evidence type="ECO:0000256" key="4">
    <source>
        <dbReference type="ARBA" id="ARBA00022989"/>
    </source>
</evidence>
<accession>A0A7H0F0E0</accession>
<dbReference type="Proteomes" id="UP000516013">
    <property type="component" value="Chromosome"/>
</dbReference>
<evidence type="ECO:0000256" key="7">
    <source>
        <dbReference type="SAM" id="Phobius"/>
    </source>
</evidence>
<dbReference type="InterPro" id="IPR050638">
    <property type="entry name" value="AA-Vitamin_Transporters"/>
</dbReference>
<evidence type="ECO:0000313" key="9">
    <source>
        <dbReference type="EMBL" id="QNP29506.1"/>
    </source>
</evidence>
<gene>
    <name evidence="9" type="ORF">IAR63_17105</name>
</gene>
<evidence type="ECO:0000259" key="8">
    <source>
        <dbReference type="Pfam" id="PF00892"/>
    </source>
</evidence>
<feature type="transmembrane region" description="Helical" evidence="7">
    <location>
        <begin position="139"/>
        <end position="157"/>
    </location>
</feature>
<dbReference type="PANTHER" id="PTHR32322:SF2">
    <property type="entry name" value="EAMA DOMAIN-CONTAINING PROTEIN"/>
    <property type="match status" value="1"/>
</dbReference>
<evidence type="ECO:0000256" key="3">
    <source>
        <dbReference type="ARBA" id="ARBA00022692"/>
    </source>
</evidence>
<dbReference type="RefSeq" id="WP_187706102.1">
    <property type="nucleotide sequence ID" value="NZ_CP060822.1"/>
</dbReference>
<keyword evidence="3 7" id="KW-0812">Transmembrane</keyword>
<sequence>MTPETTQPSKVKPDQSPNFDRSPLAFLWLILGLIALSSTAIFIKLSIQEISAEATVFNRLWIATLAFTGLNWIRPVNTQSTETGPDQLGEVDDSPRVPLALWWSWEIIGLLLALGFVHLTGRYLWTWSLTSTTAANGAMLANMPPLFTALGGWLFLGQRFDRRFLLGLAIAVVGAITLALGDWIQPKEVLFGTGALVGDGAALLSSVFYAASFLLVEKLRRNLSTSAILVWRCAIGLMLATPIVWLMDDTIFPISTLGWVAVFGLGLISEVTGHGLIVYSLKYFSSAFVTIVLLLEPAPVAAVAWLWFGEFLDPLNIAGFCLITVGIYLAKTGRGSTGDSNILESSNQDSPNRNIPKLEPSDISSKS</sequence>